<proteinExistence type="predicted"/>
<comment type="caution">
    <text evidence="1">The sequence shown here is derived from an EMBL/GenBank/DDBJ whole genome shotgun (WGS) entry which is preliminary data.</text>
</comment>
<evidence type="ECO:0000313" key="1">
    <source>
        <dbReference type="EMBL" id="OPF87382.1"/>
    </source>
</evidence>
<name>A0A1V4DFX1_9ENTE</name>
<accession>A0A1V4DFX1</accession>
<dbReference type="EMBL" id="MVAB01000001">
    <property type="protein sequence ID" value="OPF87382.1"/>
    <property type="molecule type" value="Genomic_DNA"/>
</dbReference>
<evidence type="ECO:0000313" key="2">
    <source>
        <dbReference type="Proteomes" id="UP000189970"/>
    </source>
</evidence>
<sequence>MWLKQDKKLSLKRYIAMLQSVIKNFWTTLLNELKCKMSLYDFQQVTDWFIKLLRERQSDFPLKLTNEDIETYKTKLNALL</sequence>
<organism evidence="1 2">
    <name type="scientific">Vagococcus martis</name>
    <dbReference type="NCBI Taxonomy" id="1768210"/>
    <lineage>
        <taxon>Bacteria</taxon>
        <taxon>Bacillati</taxon>
        <taxon>Bacillota</taxon>
        <taxon>Bacilli</taxon>
        <taxon>Lactobacillales</taxon>
        <taxon>Enterococcaceae</taxon>
        <taxon>Vagococcus</taxon>
    </lineage>
</organism>
<reference evidence="1 2" key="1">
    <citation type="submission" date="2017-02" db="EMBL/GenBank/DDBJ databases">
        <title>Vagococcus cremeus sp. nov., isolated from the small intestine of a marten, Martes flavigula.</title>
        <authorList>
            <person name="Tak E.J."/>
            <person name="Bae J.-W."/>
        </authorList>
    </citation>
    <scope>NUCLEOTIDE SEQUENCE [LARGE SCALE GENOMIC DNA]</scope>
    <source>
        <strain evidence="1 2">D7T301</strain>
    </source>
</reference>
<gene>
    <name evidence="1" type="ORF">BW731_03760</name>
</gene>
<dbReference type="AlphaFoldDB" id="A0A1V4DFX1"/>
<dbReference type="Proteomes" id="UP000189970">
    <property type="component" value="Unassembled WGS sequence"/>
</dbReference>
<protein>
    <submittedName>
        <fullName evidence="1">Uncharacterized protein</fullName>
    </submittedName>
</protein>
<keyword evidence="2" id="KW-1185">Reference proteome</keyword>